<name>A0A318JBU2_9BURK</name>
<dbReference type="NCBIfam" id="TIGR02532">
    <property type="entry name" value="IV_pilin_GFxxxE"/>
    <property type="match status" value="1"/>
</dbReference>
<keyword evidence="3" id="KW-0812">Transmembrane</keyword>
<dbReference type="RefSeq" id="WP_110255489.1">
    <property type="nucleotide sequence ID" value="NZ_QJKB01000003.1"/>
</dbReference>
<dbReference type="SUPFAM" id="SSF54523">
    <property type="entry name" value="Pili subunits"/>
    <property type="match status" value="1"/>
</dbReference>
<dbReference type="InterPro" id="IPR045584">
    <property type="entry name" value="Pilin-like"/>
</dbReference>
<keyword evidence="3" id="KW-1133">Transmembrane helix</keyword>
<protein>
    <submittedName>
        <fullName evidence="4">Type IV pilus assembly protein PilA</fullName>
    </submittedName>
</protein>
<keyword evidence="2" id="KW-0488">Methylation</keyword>
<comment type="similarity">
    <text evidence="1">Belongs to the N-Me-Phe pilin family.</text>
</comment>
<comment type="caution">
    <text evidence="4">The sequence shown here is derived from an EMBL/GenBank/DDBJ whole genome shotgun (WGS) entry which is preliminary data.</text>
</comment>
<sequence>MKIFYKQMQRGFTLIELMIVVAIIGILAAIAIPQYSDYVSRTRASGSRAELGSLVTAMTFCYWDNSSNWANCTTAGVNAIPVVTTSKFVAAQPVLGAGTIAHTSTATESGTATQLTGTLTASTVSNQANITWSFAAGDTICNAQRGLKPGAGGCP</sequence>
<dbReference type="PANTHER" id="PTHR30093:SF34">
    <property type="entry name" value="PREPILIN PEPTIDASE-DEPENDENT PROTEIN D"/>
    <property type="match status" value="1"/>
</dbReference>
<dbReference type="PANTHER" id="PTHR30093">
    <property type="entry name" value="GENERAL SECRETION PATHWAY PROTEIN G"/>
    <property type="match status" value="1"/>
</dbReference>
<evidence type="ECO:0000256" key="3">
    <source>
        <dbReference type="SAM" id="Phobius"/>
    </source>
</evidence>
<keyword evidence="5" id="KW-1185">Reference proteome</keyword>
<dbReference type="EMBL" id="QJKB01000003">
    <property type="protein sequence ID" value="PXX44257.1"/>
    <property type="molecule type" value="Genomic_DNA"/>
</dbReference>
<dbReference type="Proteomes" id="UP000247792">
    <property type="component" value="Unassembled WGS sequence"/>
</dbReference>
<evidence type="ECO:0000256" key="1">
    <source>
        <dbReference type="ARBA" id="ARBA00005233"/>
    </source>
</evidence>
<gene>
    <name evidence="4" type="ORF">DFR42_103527</name>
</gene>
<dbReference type="OrthoDB" id="8592370at2"/>
<evidence type="ECO:0000256" key="2">
    <source>
        <dbReference type="ARBA" id="ARBA00022481"/>
    </source>
</evidence>
<dbReference type="AlphaFoldDB" id="A0A318JBU2"/>
<reference evidence="4 5" key="1">
    <citation type="submission" date="2018-05" db="EMBL/GenBank/DDBJ databases">
        <title>Genomic Encyclopedia of Type Strains, Phase IV (KMG-IV): sequencing the most valuable type-strain genomes for metagenomic binning, comparative biology and taxonomic classification.</title>
        <authorList>
            <person name="Goeker M."/>
        </authorList>
    </citation>
    <scope>NUCLEOTIDE SEQUENCE [LARGE SCALE GENOMIC DNA]</scope>
    <source>
        <strain evidence="4 5">DSM 19792</strain>
    </source>
</reference>
<accession>A0A318JBU2</accession>
<keyword evidence="3" id="KW-0472">Membrane</keyword>
<evidence type="ECO:0000313" key="4">
    <source>
        <dbReference type="EMBL" id="PXX44257.1"/>
    </source>
</evidence>
<proteinExistence type="inferred from homology"/>
<dbReference type="GO" id="GO:0015628">
    <property type="term" value="P:protein secretion by the type II secretion system"/>
    <property type="evidence" value="ECO:0007669"/>
    <property type="project" value="InterPro"/>
</dbReference>
<dbReference type="Pfam" id="PF07963">
    <property type="entry name" value="N_methyl"/>
    <property type="match status" value="1"/>
</dbReference>
<dbReference type="PROSITE" id="PS00409">
    <property type="entry name" value="PROKAR_NTER_METHYL"/>
    <property type="match status" value="1"/>
</dbReference>
<dbReference type="GO" id="GO:0015627">
    <property type="term" value="C:type II protein secretion system complex"/>
    <property type="evidence" value="ECO:0007669"/>
    <property type="project" value="InterPro"/>
</dbReference>
<dbReference type="PRINTS" id="PR00813">
    <property type="entry name" value="BCTERIALGSPG"/>
</dbReference>
<feature type="transmembrane region" description="Helical" evidence="3">
    <location>
        <begin position="12"/>
        <end position="32"/>
    </location>
</feature>
<dbReference type="Gene3D" id="3.30.700.10">
    <property type="entry name" value="Glycoprotein, Type 4 Pilin"/>
    <property type="match status" value="1"/>
</dbReference>
<organism evidence="4 5">
    <name type="scientific">Undibacterium pigrum</name>
    <dbReference type="NCBI Taxonomy" id="401470"/>
    <lineage>
        <taxon>Bacteria</taxon>
        <taxon>Pseudomonadati</taxon>
        <taxon>Pseudomonadota</taxon>
        <taxon>Betaproteobacteria</taxon>
        <taxon>Burkholderiales</taxon>
        <taxon>Oxalobacteraceae</taxon>
        <taxon>Undibacterium</taxon>
    </lineage>
</organism>
<dbReference type="InterPro" id="IPR000983">
    <property type="entry name" value="Bac_GSPG_pilin"/>
</dbReference>
<dbReference type="InterPro" id="IPR012902">
    <property type="entry name" value="N_methyl_site"/>
</dbReference>
<evidence type="ECO:0000313" key="5">
    <source>
        <dbReference type="Proteomes" id="UP000247792"/>
    </source>
</evidence>